<gene>
    <name evidence="2" type="ORF">LRS13_14765</name>
</gene>
<feature type="transmembrane region" description="Helical" evidence="1">
    <location>
        <begin position="90"/>
        <end position="111"/>
    </location>
</feature>
<proteinExistence type="predicted"/>
<keyword evidence="1" id="KW-0812">Transmembrane</keyword>
<evidence type="ECO:0000313" key="2">
    <source>
        <dbReference type="EMBL" id="UUY01978.1"/>
    </source>
</evidence>
<evidence type="ECO:0000313" key="3">
    <source>
        <dbReference type="Proteomes" id="UP001058860"/>
    </source>
</evidence>
<protein>
    <submittedName>
        <fullName evidence="2">Uncharacterized protein</fullName>
    </submittedName>
</protein>
<feature type="transmembrane region" description="Helical" evidence="1">
    <location>
        <begin position="54"/>
        <end position="78"/>
    </location>
</feature>
<feature type="transmembrane region" description="Helical" evidence="1">
    <location>
        <begin position="12"/>
        <end position="34"/>
    </location>
</feature>
<evidence type="ECO:0000256" key="1">
    <source>
        <dbReference type="SAM" id="Phobius"/>
    </source>
</evidence>
<keyword evidence="1" id="KW-0472">Membrane</keyword>
<organism evidence="2 3">
    <name type="scientific">Svornostia abyssi</name>
    <dbReference type="NCBI Taxonomy" id="2898438"/>
    <lineage>
        <taxon>Bacteria</taxon>
        <taxon>Bacillati</taxon>
        <taxon>Actinomycetota</taxon>
        <taxon>Thermoleophilia</taxon>
        <taxon>Solirubrobacterales</taxon>
        <taxon>Baekduiaceae</taxon>
        <taxon>Svornostia</taxon>
    </lineage>
</organism>
<dbReference type="Proteomes" id="UP001058860">
    <property type="component" value="Chromosome"/>
</dbReference>
<reference evidence="3" key="1">
    <citation type="submission" date="2021-11" db="EMBL/GenBank/DDBJ databases">
        <title>Cultivation dependent microbiological survey of springs from the worlds oldest radium mine currently devoted to the extraction of radon-saturated water.</title>
        <authorList>
            <person name="Kapinusova G."/>
            <person name="Smrhova T."/>
            <person name="Strejcek M."/>
            <person name="Suman J."/>
            <person name="Jani K."/>
            <person name="Pajer P."/>
            <person name="Uhlik O."/>
        </authorList>
    </citation>
    <scope>NUCLEOTIDE SEQUENCE [LARGE SCALE GENOMIC DNA]</scope>
    <source>
        <strain evidence="3">J379</strain>
    </source>
</reference>
<keyword evidence="3" id="KW-1185">Reference proteome</keyword>
<keyword evidence="1" id="KW-1133">Transmembrane helix</keyword>
<dbReference type="EMBL" id="CP088295">
    <property type="protein sequence ID" value="UUY01978.1"/>
    <property type="molecule type" value="Genomic_DNA"/>
</dbReference>
<sequence>MRASADFPADFYSVAAQLIALLFVLIAVELRWVVNPLGGARLGSNPADWLVLSFAATGAFGLVLSTSLAVGIALFALYEQESSAEQAADLAVTTGCLMYVAVATAVVGILLTAHNMIPRASAKVGSAEPPGRGDFDRSASPDTAAHERVLRAVGAVKLTAVVGTWVPVVYMAARFVL</sequence>
<dbReference type="RefSeq" id="WP_353862517.1">
    <property type="nucleotide sequence ID" value="NZ_CP088295.1"/>
</dbReference>
<name>A0ABY5PBC0_9ACTN</name>
<accession>A0ABY5PBC0</accession>